<dbReference type="SUPFAM" id="SSF49452">
    <property type="entry name" value="Starch-binding domain-like"/>
    <property type="match status" value="1"/>
</dbReference>
<dbReference type="PANTHER" id="PTHR40980:SF4">
    <property type="entry name" value="TONB-DEPENDENT RECEPTOR-LIKE BETA-BARREL DOMAIN-CONTAINING PROTEIN"/>
    <property type="match status" value="1"/>
</dbReference>
<comment type="subcellular location">
    <subcellularLocation>
        <location evidence="1">Cell outer membrane</location>
    </subcellularLocation>
</comment>
<dbReference type="Gene3D" id="2.170.130.10">
    <property type="entry name" value="TonB-dependent receptor, plug domain"/>
    <property type="match status" value="1"/>
</dbReference>
<dbReference type="Proteomes" id="UP000248553">
    <property type="component" value="Unassembled WGS sequence"/>
</dbReference>
<dbReference type="Pfam" id="PF14905">
    <property type="entry name" value="OMP_b-brl_3"/>
    <property type="match status" value="1"/>
</dbReference>
<protein>
    <submittedName>
        <fullName evidence="7">TonB-dependent receptor</fullName>
    </submittedName>
</protein>
<keyword evidence="2" id="KW-0472">Membrane</keyword>
<dbReference type="Gene3D" id="2.40.170.20">
    <property type="entry name" value="TonB-dependent receptor, beta-barrel domain"/>
    <property type="match status" value="1"/>
</dbReference>
<feature type="domain" description="Outer membrane protein beta-barrel" evidence="6">
    <location>
        <begin position="384"/>
        <end position="776"/>
    </location>
</feature>
<dbReference type="InterPro" id="IPR041700">
    <property type="entry name" value="OMP_b-brl_3"/>
</dbReference>
<keyword evidence="8" id="KW-1185">Reference proteome</keyword>
<evidence type="ECO:0000259" key="5">
    <source>
        <dbReference type="Pfam" id="PF07715"/>
    </source>
</evidence>
<feature type="region of interest" description="Disordered" evidence="4">
    <location>
        <begin position="781"/>
        <end position="800"/>
    </location>
</feature>
<evidence type="ECO:0000256" key="3">
    <source>
        <dbReference type="ARBA" id="ARBA00023237"/>
    </source>
</evidence>
<dbReference type="InterPro" id="IPR036942">
    <property type="entry name" value="Beta-barrel_TonB_sf"/>
</dbReference>
<keyword evidence="3" id="KW-0998">Cell outer membrane</keyword>
<gene>
    <name evidence="7" type="ORF">DLM85_15205</name>
</gene>
<dbReference type="Pfam" id="PF07715">
    <property type="entry name" value="Plug"/>
    <property type="match status" value="1"/>
</dbReference>
<dbReference type="OrthoDB" id="905812at2"/>
<feature type="compositionally biased region" description="Basic and acidic residues" evidence="4">
    <location>
        <begin position="790"/>
        <end position="800"/>
    </location>
</feature>
<dbReference type="Pfam" id="PF13620">
    <property type="entry name" value="CarboxypepD_reg"/>
    <property type="match status" value="1"/>
</dbReference>
<evidence type="ECO:0000313" key="8">
    <source>
        <dbReference type="Proteomes" id="UP000248553"/>
    </source>
</evidence>
<evidence type="ECO:0000256" key="2">
    <source>
        <dbReference type="ARBA" id="ARBA00023136"/>
    </source>
</evidence>
<reference evidence="8" key="1">
    <citation type="submission" date="2018-05" db="EMBL/GenBank/DDBJ databases">
        <authorList>
            <person name="Nie L."/>
        </authorList>
    </citation>
    <scope>NUCLEOTIDE SEQUENCE [LARGE SCALE GENOMIC DNA]</scope>
    <source>
        <strain evidence="8">NL</strain>
    </source>
</reference>
<evidence type="ECO:0000256" key="1">
    <source>
        <dbReference type="ARBA" id="ARBA00004442"/>
    </source>
</evidence>
<keyword evidence="7" id="KW-0675">Receptor</keyword>
<comment type="caution">
    <text evidence="7">The sequence shown here is derived from an EMBL/GenBank/DDBJ whole genome shotgun (WGS) entry which is preliminary data.</text>
</comment>
<dbReference type="EMBL" id="QHKM01000004">
    <property type="protein sequence ID" value="RAK66212.1"/>
    <property type="molecule type" value="Genomic_DNA"/>
</dbReference>
<proteinExistence type="predicted"/>
<accession>A0A328BFJ6</accession>
<dbReference type="AlphaFoldDB" id="A0A328BFJ6"/>
<dbReference type="GO" id="GO:0009279">
    <property type="term" value="C:cell outer membrane"/>
    <property type="evidence" value="ECO:0007669"/>
    <property type="project" value="UniProtKB-SubCell"/>
</dbReference>
<sequence>MSPAWVQAQSAATVSGAVRSAAGAPIDYATVTLHRAQDSTVVKTEFSDAQGGFRFEAAPAGQYLVSASQVGFGRQWSRPFDVSGEKVSMPALTLAASAATQLKEVQVVGQKPLYERLADRTVVNVEGSTLAAGNTTLEVLSRAPGVSVDGNDNLALRGRTGLLVLIDGKRQPMTGSELADYLRALPADQLRSIELITNPPAKYDAQGTAGIIDIRLKKDQRQGPNGSGSLSYGRGRFGRFSGTMSGNYRRNRLNLFASTTYTKRQSYSIRNTQRTYYETRDGQPALASTTDQRNYYVGQDHFLIYRLGADYDLSKNTTLGGVVTGFAVPRPHPHGYSTNLSRFYDATGQLTDSYTGPGTGRGYNPNITANLNFRHTFPGSAAGKRELSADADYAYYYTNRLQTLLTAFPLSGRPERLLRGDQTGTLSIQAAKADYAQALSAGTTLEGGAKVSRVHADNDLRFDNTVEGVTMVDPGRTNRFRYDEVISAGYLTLTHTHAKLNLQLGLRGEQTHARGVPLDAAQAFRRDYFQLFPNASLKYTASPRHEWTLALSRRINRPSYRQLNPFRFVLDPTTTSAGNPGLLPETSYNLELSHTFQQKFTAAVSYSRTADPITDVAVPESTTSTVSKYVNLRRQHYAALTLTAPLTPTKWWQVYNNAVFFYVRYQGELAGTALNRGQGAFNASSNHTFAFGPGWGAELNASYYSAQREGFFVFRDFGQLNLGVKKDLWNRKATLKLAANDVLRTTPLHAVSRYTNYEERLYLRRDARTLTLSLSWRLGGDGPTPANRRRGADDEMRRAQ</sequence>
<organism evidence="7 8">
    <name type="scientific">Hymenobacter edaphi</name>
    <dbReference type="NCBI Taxonomy" id="2211146"/>
    <lineage>
        <taxon>Bacteria</taxon>
        <taxon>Pseudomonadati</taxon>
        <taxon>Bacteroidota</taxon>
        <taxon>Cytophagia</taxon>
        <taxon>Cytophagales</taxon>
        <taxon>Hymenobacteraceae</taxon>
        <taxon>Hymenobacter</taxon>
    </lineage>
</organism>
<dbReference type="PANTHER" id="PTHR40980">
    <property type="entry name" value="PLUG DOMAIN-CONTAINING PROTEIN"/>
    <property type="match status" value="1"/>
</dbReference>
<evidence type="ECO:0000259" key="6">
    <source>
        <dbReference type="Pfam" id="PF14905"/>
    </source>
</evidence>
<evidence type="ECO:0000256" key="4">
    <source>
        <dbReference type="SAM" id="MobiDB-lite"/>
    </source>
</evidence>
<name>A0A328BFJ6_9BACT</name>
<dbReference type="Gene3D" id="2.60.40.1120">
    <property type="entry name" value="Carboxypeptidase-like, regulatory domain"/>
    <property type="match status" value="1"/>
</dbReference>
<dbReference type="InterPro" id="IPR013784">
    <property type="entry name" value="Carb-bd-like_fold"/>
</dbReference>
<feature type="domain" description="TonB-dependent receptor plug" evidence="5">
    <location>
        <begin position="120"/>
        <end position="211"/>
    </location>
</feature>
<evidence type="ECO:0000313" key="7">
    <source>
        <dbReference type="EMBL" id="RAK66212.1"/>
    </source>
</evidence>
<dbReference type="GO" id="GO:0030246">
    <property type="term" value="F:carbohydrate binding"/>
    <property type="evidence" value="ECO:0007669"/>
    <property type="project" value="InterPro"/>
</dbReference>
<dbReference type="InterPro" id="IPR012910">
    <property type="entry name" value="Plug_dom"/>
</dbReference>
<dbReference type="SUPFAM" id="SSF56935">
    <property type="entry name" value="Porins"/>
    <property type="match status" value="1"/>
</dbReference>
<dbReference type="InterPro" id="IPR037066">
    <property type="entry name" value="Plug_dom_sf"/>
</dbReference>